<dbReference type="InterPro" id="IPR011032">
    <property type="entry name" value="GroES-like_sf"/>
</dbReference>
<keyword evidence="1" id="KW-0521">NADP</keyword>
<accession>Z9JU28</accession>
<dbReference type="Proteomes" id="UP000023067">
    <property type="component" value="Unassembled WGS sequence"/>
</dbReference>
<dbReference type="InterPro" id="IPR036291">
    <property type="entry name" value="NAD(P)-bd_dom_sf"/>
</dbReference>
<evidence type="ECO:0000259" key="3">
    <source>
        <dbReference type="SMART" id="SM00829"/>
    </source>
</evidence>
<dbReference type="HOGENOM" id="CLU_026673_3_3_11"/>
<comment type="caution">
    <text evidence="4">The sequence shown here is derived from an EMBL/GenBank/DDBJ whole genome shotgun (WGS) entry which is preliminary data.</text>
</comment>
<keyword evidence="5" id="KW-1185">Reference proteome</keyword>
<evidence type="ECO:0000256" key="2">
    <source>
        <dbReference type="ARBA" id="ARBA00023002"/>
    </source>
</evidence>
<dbReference type="InterPro" id="IPR013154">
    <property type="entry name" value="ADH-like_N"/>
</dbReference>
<dbReference type="GO" id="GO:0035925">
    <property type="term" value="F:mRNA 3'-UTR AU-rich region binding"/>
    <property type="evidence" value="ECO:0007669"/>
    <property type="project" value="TreeGrafter"/>
</dbReference>
<name>Z9JU28_9MICO</name>
<gene>
    <name evidence="4" type="ORF">BF93_13685</name>
</gene>
<dbReference type="SUPFAM" id="SSF50129">
    <property type="entry name" value="GroES-like"/>
    <property type="match status" value="1"/>
</dbReference>
<evidence type="ECO:0000256" key="1">
    <source>
        <dbReference type="ARBA" id="ARBA00022857"/>
    </source>
</evidence>
<dbReference type="EMBL" id="JDYK01000004">
    <property type="protein sequence ID" value="EWS81880.1"/>
    <property type="molecule type" value="Genomic_DNA"/>
</dbReference>
<dbReference type="PANTHER" id="PTHR48106">
    <property type="entry name" value="QUINONE OXIDOREDUCTASE PIG3-RELATED"/>
    <property type="match status" value="1"/>
</dbReference>
<dbReference type="STRING" id="396014.BF93_13685"/>
<dbReference type="OrthoDB" id="3175656at2"/>
<dbReference type="InterPro" id="IPR020843">
    <property type="entry name" value="ER"/>
</dbReference>
<dbReference type="PANTHER" id="PTHR48106:SF13">
    <property type="entry name" value="QUINONE OXIDOREDUCTASE-RELATED"/>
    <property type="match status" value="1"/>
</dbReference>
<dbReference type="eggNOG" id="COG0604">
    <property type="taxonomic scope" value="Bacteria"/>
</dbReference>
<organism evidence="4 5">
    <name type="scientific">Brachybacterium phenoliresistens</name>
    <dbReference type="NCBI Taxonomy" id="396014"/>
    <lineage>
        <taxon>Bacteria</taxon>
        <taxon>Bacillati</taxon>
        <taxon>Actinomycetota</taxon>
        <taxon>Actinomycetes</taxon>
        <taxon>Micrococcales</taxon>
        <taxon>Dermabacteraceae</taxon>
        <taxon>Brachybacterium</taxon>
    </lineage>
</organism>
<dbReference type="Gene3D" id="3.40.50.720">
    <property type="entry name" value="NAD(P)-binding Rossmann-like Domain"/>
    <property type="match status" value="1"/>
</dbReference>
<reference evidence="4 5" key="1">
    <citation type="submission" date="2014-02" db="EMBL/GenBank/DDBJ databases">
        <title>Genome sequence of Brachybacterium phenoliresistens strain W13A50.</title>
        <authorList>
            <person name="Wang X."/>
        </authorList>
    </citation>
    <scope>NUCLEOTIDE SEQUENCE [LARGE SCALE GENOMIC DNA]</scope>
    <source>
        <strain evidence="4 5">W13A50</strain>
    </source>
</reference>
<feature type="domain" description="Enoyl reductase (ER)" evidence="3">
    <location>
        <begin position="10"/>
        <end position="318"/>
    </location>
</feature>
<dbReference type="GO" id="GO:0005829">
    <property type="term" value="C:cytosol"/>
    <property type="evidence" value="ECO:0007669"/>
    <property type="project" value="TreeGrafter"/>
</dbReference>
<dbReference type="GO" id="GO:0070402">
    <property type="term" value="F:NADPH binding"/>
    <property type="evidence" value="ECO:0007669"/>
    <property type="project" value="TreeGrafter"/>
</dbReference>
<dbReference type="Pfam" id="PF08240">
    <property type="entry name" value="ADH_N"/>
    <property type="match status" value="1"/>
</dbReference>
<evidence type="ECO:0000313" key="5">
    <source>
        <dbReference type="Proteomes" id="UP000023067"/>
    </source>
</evidence>
<evidence type="ECO:0000313" key="4">
    <source>
        <dbReference type="EMBL" id="EWS81880.1"/>
    </source>
</evidence>
<sequence>MREIIIDTFGTPDVLQLRESAPPAAGPGDVLVSVAFAGLNPIDYKMRDGSSGQAKNLELPAVLGREMSGHVIGAADDVDLEALGMPVGSPVFGVRTLGDMRGAYAETVAFSAHDLCPVPGAEPDLRAYAGLALAGTTAQTALEDDARLRPGETLLVHGGTGGVGQLLIPLALQAGAARVLATGRAENAERIRELGGEPIAYDEEDWAERVLSETRGRGVDVVIDLHYFTTFLPSLDVIAEGGRIVAVPSLADLAPARERGIRASVTRMSPSRGRLQQLAQGHASGLLPLEVAAVLPLAEAGRGHEVLESGHARGKIVLETHA</sequence>
<dbReference type="Gene3D" id="3.90.180.10">
    <property type="entry name" value="Medium-chain alcohol dehydrogenases, catalytic domain"/>
    <property type="match status" value="1"/>
</dbReference>
<dbReference type="Pfam" id="PF13602">
    <property type="entry name" value="ADH_zinc_N_2"/>
    <property type="match status" value="1"/>
</dbReference>
<dbReference type="RefSeq" id="WP_038371213.1">
    <property type="nucleotide sequence ID" value="NZ_BAAAOW010000003.1"/>
</dbReference>
<dbReference type="SUPFAM" id="SSF51735">
    <property type="entry name" value="NAD(P)-binding Rossmann-fold domains"/>
    <property type="match status" value="1"/>
</dbReference>
<dbReference type="PATRIC" id="fig|396014.3.peg.1088"/>
<dbReference type="CDD" id="cd05289">
    <property type="entry name" value="MDR_like_2"/>
    <property type="match status" value="1"/>
</dbReference>
<dbReference type="GO" id="GO:0003960">
    <property type="term" value="F:quinone reductase (NADPH) activity"/>
    <property type="evidence" value="ECO:0007669"/>
    <property type="project" value="TreeGrafter"/>
</dbReference>
<keyword evidence="2" id="KW-0560">Oxidoreductase</keyword>
<protein>
    <submittedName>
        <fullName evidence="4">Zn-dependent oxidoreductase</fullName>
    </submittedName>
</protein>
<dbReference type="SMART" id="SM00829">
    <property type="entry name" value="PKS_ER"/>
    <property type="match status" value="1"/>
</dbReference>
<proteinExistence type="predicted"/>
<dbReference type="AlphaFoldDB" id="Z9JU28"/>